<evidence type="ECO:0000256" key="4">
    <source>
        <dbReference type="ARBA" id="ARBA00023136"/>
    </source>
</evidence>
<feature type="transmembrane region" description="Helical" evidence="5">
    <location>
        <begin position="40"/>
        <end position="61"/>
    </location>
</feature>
<protein>
    <recommendedName>
        <fullName evidence="9">RTA1 domain protein</fullName>
    </recommendedName>
</protein>
<dbReference type="AlphaFoldDB" id="A0A8H3GCB4"/>
<name>A0A8H3GCB4_9AGAM</name>
<keyword evidence="6" id="KW-0732">Signal</keyword>
<feature type="transmembrane region" description="Helical" evidence="5">
    <location>
        <begin position="222"/>
        <end position="242"/>
    </location>
</feature>
<keyword evidence="2 5" id="KW-0812">Transmembrane</keyword>
<dbReference type="GO" id="GO:0016020">
    <property type="term" value="C:membrane"/>
    <property type="evidence" value="ECO:0007669"/>
    <property type="project" value="UniProtKB-SubCell"/>
</dbReference>
<evidence type="ECO:0000313" key="8">
    <source>
        <dbReference type="Proteomes" id="UP000663853"/>
    </source>
</evidence>
<proteinExistence type="predicted"/>
<feature type="transmembrane region" description="Helical" evidence="5">
    <location>
        <begin position="262"/>
        <end position="282"/>
    </location>
</feature>
<gene>
    <name evidence="7" type="ORF">RDB_LOCUS39766</name>
</gene>
<keyword evidence="4 5" id="KW-0472">Membrane</keyword>
<dbReference type="InterPro" id="IPR007568">
    <property type="entry name" value="RTA1"/>
</dbReference>
<feature type="signal peptide" evidence="6">
    <location>
        <begin position="1"/>
        <end position="24"/>
    </location>
</feature>
<feature type="chain" id="PRO_5034536981" description="RTA1 domain protein" evidence="6">
    <location>
        <begin position="25"/>
        <end position="308"/>
    </location>
</feature>
<evidence type="ECO:0000313" key="7">
    <source>
        <dbReference type="EMBL" id="CAE6443784.1"/>
    </source>
</evidence>
<feature type="transmembrane region" description="Helical" evidence="5">
    <location>
        <begin position="68"/>
        <end position="89"/>
    </location>
</feature>
<accession>A0A8H3GCB4</accession>
<evidence type="ECO:0000256" key="2">
    <source>
        <dbReference type="ARBA" id="ARBA00022692"/>
    </source>
</evidence>
<reference evidence="7" key="1">
    <citation type="submission" date="2021-01" db="EMBL/GenBank/DDBJ databases">
        <authorList>
            <person name="Kaushik A."/>
        </authorList>
    </citation>
    <scope>NUCLEOTIDE SEQUENCE</scope>
    <source>
        <strain evidence="7">AG6-10EEA</strain>
    </source>
</reference>
<feature type="transmembrane region" description="Helical" evidence="5">
    <location>
        <begin position="142"/>
        <end position="162"/>
    </location>
</feature>
<comment type="subcellular location">
    <subcellularLocation>
        <location evidence="1">Membrane</location>
        <topology evidence="1">Multi-pass membrane protein</topology>
    </subcellularLocation>
</comment>
<dbReference type="Pfam" id="PF04479">
    <property type="entry name" value="RTA1"/>
    <property type="match status" value="1"/>
</dbReference>
<feature type="transmembrane region" description="Helical" evidence="5">
    <location>
        <begin position="101"/>
        <end position="121"/>
    </location>
</feature>
<sequence>MFTTISFLIPFVLNILAHSSCALASEDTTNILPLAYTPNKPVAIVAGTLYMLAAGALLAWFSRHRGYYMLPFVFGAILYGLGLFLRIPYSDDVHNMSMFAAMDYLILISLCFFVFGVYTLLSRLAVHMDAVELLVVKPNLQTNGFLGYQLVAFIILAIGGGMKTSLARSVAEVGSKLIIAGMLVQLVGLFVYLGLLINFVYRVWSRRKEQWNHRPNGFLRSWLGVAAMTGVCCQNLIIPIIYRVTAIGLGRDGALSRKEYYYYTSEVMTLWGGVLTIFLMVWPPRILNGPPSAGKQATELSLVSSGSK</sequence>
<dbReference type="Proteomes" id="UP000663853">
    <property type="component" value="Unassembled WGS sequence"/>
</dbReference>
<organism evidence="7 8">
    <name type="scientific">Rhizoctonia solani</name>
    <dbReference type="NCBI Taxonomy" id="456999"/>
    <lineage>
        <taxon>Eukaryota</taxon>
        <taxon>Fungi</taxon>
        <taxon>Dikarya</taxon>
        <taxon>Basidiomycota</taxon>
        <taxon>Agaricomycotina</taxon>
        <taxon>Agaricomycetes</taxon>
        <taxon>Cantharellales</taxon>
        <taxon>Ceratobasidiaceae</taxon>
        <taxon>Rhizoctonia</taxon>
    </lineage>
</organism>
<comment type="caution">
    <text evidence="7">The sequence shown here is derived from an EMBL/GenBank/DDBJ whole genome shotgun (WGS) entry which is preliminary data.</text>
</comment>
<keyword evidence="3 5" id="KW-1133">Transmembrane helix</keyword>
<dbReference type="PANTHER" id="PTHR31465">
    <property type="entry name" value="PROTEIN RTA1-RELATED"/>
    <property type="match status" value="1"/>
</dbReference>
<evidence type="ECO:0008006" key="9">
    <source>
        <dbReference type="Google" id="ProtNLM"/>
    </source>
</evidence>
<evidence type="ECO:0000256" key="1">
    <source>
        <dbReference type="ARBA" id="ARBA00004141"/>
    </source>
</evidence>
<feature type="transmembrane region" description="Helical" evidence="5">
    <location>
        <begin position="177"/>
        <end position="201"/>
    </location>
</feature>
<evidence type="ECO:0000256" key="6">
    <source>
        <dbReference type="SAM" id="SignalP"/>
    </source>
</evidence>
<dbReference type="PANTHER" id="PTHR31465:SF1">
    <property type="entry name" value="PROTEIN RTA1-RELATED"/>
    <property type="match status" value="1"/>
</dbReference>
<evidence type="ECO:0000256" key="5">
    <source>
        <dbReference type="SAM" id="Phobius"/>
    </source>
</evidence>
<evidence type="ECO:0000256" key="3">
    <source>
        <dbReference type="ARBA" id="ARBA00022989"/>
    </source>
</evidence>
<dbReference type="EMBL" id="CAJMXA010000813">
    <property type="protein sequence ID" value="CAE6443784.1"/>
    <property type="molecule type" value="Genomic_DNA"/>
</dbReference>